<proteinExistence type="predicted"/>
<dbReference type="EMBL" id="JADCNM010000012">
    <property type="protein sequence ID" value="KAG0458826.1"/>
    <property type="molecule type" value="Genomic_DNA"/>
</dbReference>
<gene>
    <name evidence="1" type="ORF">HPP92_021954</name>
</gene>
<evidence type="ECO:0000313" key="1">
    <source>
        <dbReference type="EMBL" id="KAG0458826.1"/>
    </source>
</evidence>
<protein>
    <submittedName>
        <fullName evidence="1">Uncharacterized protein</fullName>
    </submittedName>
</protein>
<sequence>MTCRRKIEASDARIAFLTQKSGISHQTDPSILKVNPLDVYGTTNAIEHD</sequence>
<name>A0A835PRB9_VANPL</name>
<accession>A0A835PRB9</accession>
<dbReference type="AlphaFoldDB" id="A0A835PRB9"/>
<dbReference type="Proteomes" id="UP000639772">
    <property type="component" value="Chromosome 12"/>
</dbReference>
<evidence type="ECO:0000313" key="2">
    <source>
        <dbReference type="Proteomes" id="UP000639772"/>
    </source>
</evidence>
<organism evidence="1 2">
    <name type="scientific">Vanilla planifolia</name>
    <name type="common">Vanilla</name>
    <dbReference type="NCBI Taxonomy" id="51239"/>
    <lineage>
        <taxon>Eukaryota</taxon>
        <taxon>Viridiplantae</taxon>
        <taxon>Streptophyta</taxon>
        <taxon>Embryophyta</taxon>
        <taxon>Tracheophyta</taxon>
        <taxon>Spermatophyta</taxon>
        <taxon>Magnoliopsida</taxon>
        <taxon>Liliopsida</taxon>
        <taxon>Asparagales</taxon>
        <taxon>Orchidaceae</taxon>
        <taxon>Vanilloideae</taxon>
        <taxon>Vanilleae</taxon>
        <taxon>Vanilla</taxon>
    </lineage>
</organism>
<comment type="caution">
    <text evidence="1">The sequence shown here is derived from an EMBL/GenBank/DDBJ whole genome shotgun (WGS) entry which is preliminary data.</text>
</comment>
<reference evidence="1 2" key="1">
    <citation type="journal article" date="2020" name="Nat. Food">
        <title>A phased Vanilla planifolia genome enables genetic improvement of flavour and production.</title>
        <authorList>
            <person name="Hasing T."/>
            <person name="Tang H."/>
            <person name="Brym M."/>
            <person name="Khazi F."/>
            <person name="Huang T."/>
            <person name="Chambers A.H."/>
        </authorList>
    </citation>
    <scope>NUCLEOTIDE SEQUENCE [LARGE SCALE GENOMIC DNA]</scope>
    <source>
        <tissue evidence="1">Leaf</tissue>
    </source>
</reference>